<dbReference type="RefSeq" id="WP_062368575.1">
    <property type="nucleotide sequence ID" value="NZ_LNCD01000012.1"/>
</dbReference>
<proteinExistence type="predicted"/>
<evidence type="ECO:0000313" key="2">
    <source>
        <dbReference type="EMBL" id="KWV59360.1"/>
    </source>
</evidence>
<accession>A0A125QA44</accession>
<name>A0A125QA44_9HYPH</name>
<evidence type="ECO:0000256" key="1">
    <source>
        <dbReference type="SAM" id="SignalP"/>
    </source>
</evidence>
<keyword evidence="1" id="KW-0732">Signal</keyword>
<sequence>MNYKLYAFASIAFAAGLCQPSYAQLKTPETLTEVMSSIAYFTSLADPAAMSYSDDESVAAAITPQLIGNAFLVKHNARALLLPAKDVANYKIVFDGLNKGECRDALGFAHVYPDLYPQVEVNGKEAMNYSSADCSRNSTVTIYRR</sequence>
<feature type="signal peptide" evidence="1">
    <location>
        <begin position="1"/>
        <end position="23"/>
    </location>
</feature>
<reference evidence="2 3" key="1">
    <citation type="submission" date="2015-11" db="EMBL/GenBank/DDBJ databases">
        <title>Draft Genome Sequence of the Strain BR 10423 (Rhizobium sp.) isolated from nodules of Mimosa pudica.</title>
        <authorList>
            <person name="Barauna A.C."/>
            <person name="Zilli J.E."/>
            <person name="Simoes-Araujo J.L."/>
            <person name="Reis V.M."/>
            <person name="James E.K."/>
            <person name="Reis F.B.Jr."/>
            <person name="Rouws L.F."/>
            <person name="Passos S.R."/>
            <person name="Gois S.R."/>
        </authorList>
    </citation>
    <scope>NUCLEOTIDE SEQUENCE [LARGE SCALE GENOMIC DNA]</scope>
    <source>
        <strain evidence="2 3">BR10423</strain>
    </source>
</reference>
<comment type="caution">
    <text evidence="2">The sequence shown here is derived from an EMBL/GenBank/DDBJ whole genome shotgun (WGS) entry which is preliminary data.</text>
</comment>
<dbReference type="AlphaFoldDB" id="A0A125QA44"/>
<evidence type="ECO:0000313" key="3">
    <source>
        <dbReference type="Proteomes" id="UP000068164"/>
    </source>
</evidence>
<dbReference type="Proteomes" id="UP000068164">
    <property type="component" value="Unassembled WGS sequence"/>
</dbReference>
<organism evidence="2 3">
    <name type="scientific">Rhizobium altiplani</name>
    <dbReference type="NCBI Taxonomy" id="1864509"/>
    <lineage>
        <taxon>Bacteria</taxon>
        <taxon>Pseudomonadati</taxon>
        <taxon>Pseudomonadota</taxon>
        <taxon>Alphaproteobacteria</taxon>
        <taxon>Hyphomicrobiales</taxon>
        <taxon>Rhizobiaceae</taxon>
        <taxon>Rhizobium/Agrobacterium group</taxon>
        <taxon>Rhizobium</taxon>
    </lineage>
</organism>
<gene>
    <name evidence="2" type="ORF">AS026_28660</name>
</gene>
<keyword evidence="3" id="KW-1185">Reference proteome</keyword>
<dbReference type="EMBL" id="LNCD01000012">
    <property type="protein sequence ID" value="KWV59360.1"/>
    <property type="molecule type" value="Genomic_DNA"/>
</dbReference>
<protein>
    <submittedName>
        <fullName evidence="2">Uncharacterized protein</fullName>
    </submittedName>
</protein>
<feature type="chain" id="PRO_5007179065" evidence="1">
    <location>
        <begin position="24"/>
        <end position="145"/>
    </location>
</feature>